<evidence type="ECO:0008006" key="3">
    <source>
        <dbReference type="Google" id="ProtNLM"/>
    </source>
</evidence>
<dbReference type="Gene3D" id="3.90.1150.30">
    <property type="match status" value="1"/>
</dbReference>
<protein>
    <recommendedName>
        <fullName evidence="3">MmcQ/YjbR family DNA-binding protein</fullName>
    </recommendedName>
</protein>
<dbReference type="EMBL" id="BOOA01000065">
    <property type="protein sequence ID" value="GIH27873.1"/>
    <property type="molecule type" value="Genomic_DNA"/>
</dbReference>
<dbReference type="Proteomes" id="UP000640052">
    <property type="component" value="Unassembled WGS sequence"/>
</dbReference>
<proteinExistence type="predicted"/>
<organism evidence="1 2">
    <name type="scientific">Acrocarpospora phusangensis</name>
    <dbReference type="NCBI Taxonomy" id="1070424"/>
    <lineage>
        <taxon>Bacteria</taxon>
        <taxon>Bacillati</taxon>
        <taxon>Actinomycetota</taxon>
        <taxon>Actinomycetes</taxon>
        <taxon>Streptosporangiales</taxon>
        <taxon>Streptosporangiaceae</taxon>
        <taxon>Acrocarpospora</taxon>
    </lineage>
</organism>
<keyword evidence="2" id="KW-1185">Reference proteome</keyword>
<name>A0A919URU0_9ACTN</name>
<dbReference type="Pfam" id="PF04237">
    <property type="entry name" value="YjbR"/>
    <property type="match status" value="1"/>
</dbReference>
<dbReference type="InterPro" id="IPR058532">
    <property type="entry name" value="YjbR/MT2646/Rv2570-like"/>
</dbReference>
<dbReference type="InterPro" id="IPR038056">
    <property type="entry name" value="YjbR-like_sf"/>
</dbReference>
<sequence>MIGLEDIRQYAMAFPEVEEMPHFRLPSFKVNGKPFALLEKGDATAIISVGQADAQAAAAQDPEVFEEVWRAGGPNGRIFVGVRVVLAKVTAERLRELTELAWRHKAPKRLVTSFDKGH</sequence>
<dbReference type="SUPFAM" id="SSF142906">
    <property type="entry name" value="YjbR-like"/>
    <property type="match status" value="1"/>
</dbReference>
<evidence type="ECO:0000313" key="1">
    <source>
        <dbReference type="EMBL" id="GIH27873.1"/>
    </source>
</evidence>
<accession>A0A919URU0</accession>
<evidence type="ECO:0000313" key="2">
    <source>
        <dbReference type="Proteomes" id="UP000640052"/>
    </source>
</evidence>
<gene>
    <name evidence="1" type="ORF">Aph01nite_61830</name>
</gene>
<dbReference type="RefSeq" id="WP_204044517.1">
    <property type="nucleotide sequence ID" value="NZ_BOOA01000065.1"/>
</dbReference>
<reference evidence="1" key="1">
    <citation type="submission" date="2021-01" db="EMBL/GenBank/DDBJ databases">
        <title>Whole genome shotgun sequence of Acrocarpospora phusangensis NBRC 108782.</title>
        <authorList>
            <person name="Komaki H."/>
            <person name="Tamura T."/>
        </authorList>
    </citation>
    <scope>NUCLEOTIDE SEQUENCE</scope>
    <source>
        <strain evidence="1">NBRC 108782</strain>
    </source>
</reference>
<dbReference type="AlphaFoldDB" id="A0A919URU0"/>
<comment type="caution">
    <text evidence="1">The sequence shown here is derived from an EMBL/GenBank/DDBJ whole genome shotgun (WGS) entry which is preliminary data.</text>
</comment>